<reference evidence="3 4" key="1">
    <citation type="submission" date="2020-07" db="EMBL/GenBank/DDBJ databases">
        <title>Sequencing the genomes of 1000 actinobacteria strains.</title>
        <authorList>
            <person name="Klenk H.-P."/>
        </authorList>
    </citation>
    <scope>NUCLEOTIDE SEQUENCE [LARGE SCALE GENOMIC DNA]</scope>
    <source>
        <strain evidence="3 4">DSM 45763</strain>
    </source>
</reference>
<dbReference type="InterPro" id="IPR028978">
    <property type="entry name" value="Chorismate_lyase_/UTRA_dom_sf"/>
</dbReference>
<dbReference type="Pfam" id="PF14106">
    <property type="entry name" value="DUF4279"/>
    <property type="match status" value="1"/>
</dbReference>
<dbReference type="RefSeq" id="WP_179819962.1">
    <property type="nucleotide sequence ID" value="NZ_JACCCO010000001.1"/>
</dbReference>
<protein>
    <recommendedName>
        <fullName evidence="2">UbiC transcription regulator-associated domain-containing protein</fullName>
    </recommendedName>
</protein>
<organism evidence="3 4">
    <name type="scientific">Streptosporangium sandarakinum</name>
    <dbReference type="NCBI Taxonomy" id="1260955"/>
    <lineage>
        <taxon>Bacteria</taxon>
        <taxon>Bacillati</taxon>
        <taxon>Actinomycetota</taxon>
        <taxon>Actinomycetes</taxon>
        <taxon>Streptosporangiales</taxon>
        <taxon>Streptosporangiaceae</taxon>
        <taxon>Streptosporangium</taxon>
    </lineage>
</organism>
<dbReference type="SUPFAM" id="SSF64288">
    <property type="entry name" value="Chorismate lyase-like"/>
    <property type="match status" value="1"/>
</dbReference>
<evidence type="ECO:0000313" key="4">
    <source>
        <dbReference type="Proteomes" id="UP000576393"/>
    </source>
</evidence>
<dbReference type="AlphaFoldDB" id="A0A852URZ0"/>
<dbReference type="Gene3D" id="3.40.1410.10">
    <property type="entry name" value="Chorismate lyase-like"/>
    <property type="match status" value="1"/>
</dbReference>
<dbReference type="EMBL" id="JACCCO010000001">
    <property type="protein sequence ID" value="NYF40317.1"/>
    <property type="molecule type" value="Genomic_DNA"/>
</dbReference>
<dbReference type="Pfam" id="PF07702">
    <property type="entry name" value="UTRA"/>
    <property type="match status" value="1"/>
</dbReference>
<dbReference type="GO" id="GO:0003677">
    <property type="term" value="F:DNA binding"/>
    <property type="evidence" value="ECO:0007669"/>
    <property type="project" value="InterPro"/>
</dbReference>
<sequence length="314" mass="34261">MEVDQYVYFALKSERMSAEEMATRLGLEADEVTIRAGKRLEPPRPAVHIWQINVPGSSLPVDDMIAALVDRLEPYAPAIGALADELDRHEPGHTAVLQVVRFFGDDDKNSEEERTTRPRPLGWHLDRRVLDFLQTTRAELDVDEYGDTLWSSISAALAMCPPIAWPSGFTGGASLVPASLVGYGGCMVRLRPGAPPTGTGAHAARPDGEPTETVSPWVPVELSQGTDLTSAEPLPQGLREHLRSRKGVRFDHIVEQITARMPTADETKRPDMPKNTPLPAVYGAARDASGTAPAVVEALLPADRYELEDAYPIE</sequence>
<dbReference type="InterPro" id="IPR025459">
    <property type="entry name" value="DUF4279"/>
</dbReference>
<gene>
    <name evidence="3" type="ORF">HDA43_002476</name>
</gene>
<name>A0A852URZ0_9ACTN</name>
<accession>A0A852URZ0</accession>
<dbReference type="InterPro" id="IPR011663">
    <property type="entry name" value="UTRA"/>
</dbReference>
<feature type="domain" description="UbiC transcription regulator-associated" evidence="2">
    <location>
        <begin position="207"/>
        <end position="306"/>
    </location>
</feature>
<keyword evidence="4" id="KW-1185">Reference proteome</keyword>
<dbReference type="GO" id="GO:0006355">
    <property type="term" value="P:regulation of DNA-templated transcription"/>
    <property type="evidence" value="ECO:0007669"/>
    <property type="project" value="InterPro"/>
</dbReference>
<evidence type="ECO:0000313" key="3">
    <source>
        <dbReference type="EMBL" id="NYF40317.1"/>
    </source>
</evidence>
<feature type="region of interest" description="Disordered" evidence="1">
    <location>
        <begin position="194"/>
        <end position="214"/>
    </location>
</feature>
<comment type="caution">
    <text evidence="3">The sequence shown here is derived from an EMBL/GenBank/DDBJ whole genome shotgun (WGS) entry which is preliminary data.</text>
</comment>
<proteinExistence type="predicted"/>
<evidence type="ECO:0000259" key="2">
    <source>
        <dbReference type="Pfam" id="PF07702"/>
    </source>
</evidence>
<dbReference type="Proteomes" id="UP000576393">
    <property type="component" value="Unassembled WGS sequence"/>
</dbReference>
<evidence type="ECO:0000256" key="1">
    <source>
        <dbReference type="SAM" id="MobiDB-lite"/>
    </source>
</evidence>